<dbReference type="OrthoDB" id="49605at2759"/>
<evidence type="ECO:0000313" key="1">
    <source>
        <dbReference type="EMBL" id="VDK79109.1"/>
    </source>
</evidence>
<dbReference type="AlphaFoldDB" id="A0A3P6T760"/>
<gene>
    <name evidence="1" type="ORF">ASIM_LOCUS20721</name>
</gene>
<reference evidence="1 2" key="1">
    <citation type="submission" date="2018-11" db="EMBL/GenBank/DDBJ databases">
        <authorList>
            <consortium name="Pathogen Informatics"/>
        </authorList>
    </citation>
    <scope>NUCLEOTIDE SEQUENCE [LARGE SCALE GENOMIC DNA]</scope>
</reference>
<protein>
    <submittedName>
        <fullName evidence="1">Uncharacterized protein</fullName>
    </submittedName>
</protein>
<keyword evidence="2" id="KW-1185">Reference proteome</keyword>
<proteinExistence type="predicted"/>
<evidence type="ECO:0000313" key="2">
    <source>
        <dbReference type="Proteomes" id="UP000267096"/>
    </source>
</evidence>
<name>A0A3P6T760_ANISI</name>
<accession>A0A3P6T760</accession>
<organism evidence="1 2">
    <name type="scientific">Anisakis simplex</name>
    <name type="common">Herring worm</name>
    <dbReference type="NCBI Taxonomy" id="6269"/>
    <lineage>
        <taxon>Eukaryota</taxon>
        <taxon>Metazoa</taxon>
        <taxon>Ecdysozoa</taxon>
        <taxon>Nematoda</taxon>
        <taxon>Chromadorea</taxon>
        <taxon>Rhabditida</taxon>
        <taxon>Spirurina</taxon>
        <taxon>Ascaridomorpha</taxon>
        <taxon>Ascaridoidea</taxon>
        <taxon>Anisakidae</taxon>
        <taxon>Anisakis</taxon>
        <taxon>Anisakis simplex complex</taxon>
    </lineage>
</organism>
<dbReference type="Proteomes" id="UP000267096">
    <property type="component" value="Unassembled WGS sequence"/>
</dbReference>
<sequence length="64" mass="7268">MKDPISGNALEDEQKTINDMGLVPAAVLRFEWDPDVFAELNRQGQQVPYLSDHFMQEAEKFVAS</sequence>
<dbReference type="EMBL" id="UYRR01040448">
    <property type="protein sequence ID" value="VDK79109.1"/>
    <property type="molecule type" value="Genomic_DNA"/>
</dbReference>